<keyword evidence="7" id="KW-0479">Metal-binding</keyword>
<feature type="signal peptide" evidence="15">
    <location>
        <begin position="1"/>
        <end position="24"/>
    </location>
</feature>
<dbReference type="KEGG" id="scac:106086844"/>
<dbReference type="GO" id="GO:0006508">
    <property type="term" value="P:proteolysis"/>
    <property type="evidence" value="ECO:0007669"/>
    <property type="project" value="UniProtKB-KW"/>
</dbReference>
<keyword evidence="12" id="KW-1015">Disulfide bond</keyword>
<evidence type="ECO:0000256" key="8">
    <source>
        <dbReference type="ARBA" id="ARBA00022729"/>
    </source>
</evidence>
<feature type="chain" id="PRO_5009327837" description="Peptidase M14 domain-containing protein" evidence="15">
    <location>
        <begin position="25"/>
        <end position="428"/>
    </location>
</feature>
<evidence type="ECO:0000256" key="11">
    <source>
        <dbReference type="ARBA" id="ARBA00023049"/>
    </source>
</evidence>
<feature type="active site" description="Proton donor/acceptor" evidence="14">
    <location>
        <position position="380"/>
    </location>
</feature>
<proteinExistence type="inferred from homology"/>
<dbReference type="InterPro" id="IPR057246">
    <property type="entry name" value="CARBOXYPEPT_ZN_1"/>
</dbReference>
<comment type="function">
    <text evidence="13">Involved in the digestion of the blood meal.</text>
</comment>
<keyword evidence="11" id="KW-0482">Metalloprotease</keyword>
<evidence type="ECO:0000256" key="10">
    <source>
        <dbReference type="ARBA" id="ARBA00022833"/>
    </source>
</evidence>
<dbReference type="AlphaFoldDB" id="A0A1I8Q758"/>
<dbReference type="PRINTS" id="PR00765">
    <property type="entry name" value="CRBOXYPTASEA"/>
</dbReference>
<evidence type="ECO:0000256" key="15">
    <source>
        <dbReference type="SAM" id="SignalP"/>
    </source>
</evidence>
<evidence type="ECO:0000256" key="4">
    <source>
        <dbReference type="ARBA" id="ARBA00022525"/>
    </source>
</evidence>
<dbReference type="Proteomes" id="UP000095300">
    <property type="component" value="Unassembled WGS sequence"/>
</dbReference>
<protein>
    <recommendedName>
        <fullName evidence="16">Peptidase M14 domain-containing protein</fullName>
    </recommendedName>
</protein>
<comment type="similarity">
    <text evidence="3 14">Belongs to the peptidase M14 family.</text>
</comment>
<dbReference type="GO" id="GO:0008270">
    <property type="term" value="F:zinc ion binding"/>
    <property type="evidence" value="ECO:0007669"/>
    <property type="project" value="InterPro"/>
</dbReference>
<evidence type="ECO:0000256" key="1">
    <source>
        <dbReference type="ARBA" id="ARBA00001947"/>
    </source>
</evidence>
<dbReference type="PROSITE" id="PS52035">
    <property type="entry name" value="PEPTIDASE_M14"/>
    <property type="match status" value="1"/>
</dbReference>
<evidence type="ECO:0000256" key="13">
    <source>
        <dbReference type="ARBA" id="ARBA00057299"/>
    </source>
</evidence>
<comment type="subcellular location">
    <subcellularLocation>
        <location evidence="2">Secreted</location>
    </subcellularLocation>
</comment>
<dbReference type="CDD" id="cd03860">
    <property type="entry name" value="M14_CP_A-B_like"/>
    <property type="match status" value="1"/>
</dbReference>
<dbReference type="SUPFAM" id="SSF54897">
    <property type="entry name" value="Protease propeptides/inhibitors"/>
    <property type="match status" value="1"/>
</dbReference>
<gene>
    <name evidence="17" type="primary">106086844</name>
</gene>
<evidence type="ECO:0000256" key="2">
    <source>
        <dbReference type="ARBA" id="ARBA00004613"/>
    </source>
</evidence>
<keyword evidence="9" id="KW-0378">Hydrolase</keyword>
<evidence type="ECO:0000256" key="6">
    <source>
        <dbReference type="ARBA" id="ARBA00022670"/>
    </source>
</evidence>
<dbReference type="PANTHER" id="PTHR11705">
    <property type="entry name" value="PROTEASE FAMILY M14 CARBOXYPEPTIDASE A,B"/>
    <property type="match status" value="1"/>
</dbReference>
<evidence type="ECO:0000256" key="9">
    <source>
        <dbReference type="ARBA" id="ARBA00022801"/>
    </source>
</evidence>
<keyword evidence="10" id="KW-0862">Zinc</keyword>
<dbReference type="GO" id="GO:0005615">
    <property type="term" value="C:extracellular space"/>
    <property type="evidence" value="ECO:0007669"/>
    <property type="project" value="TreeGrafter"/>
</dbReference>
<dbReference type="InterPro" id="IPR003146">
    <property type="entry name" value="M14A_act_pep"/>
</dbReference>
<dbReference type="GO" id="GO:0004181">
    <property type="term" value="F:metallocarboxypeptidase activity"/>
    <property type="evidence" value="ECO:0007669"/>
    <property type="project" value="InterPro"/>
</dbReference>
<keyword evidence="6" id="KW-0645">Protease</keyword>
<dbReference type="Pfam" id="PF02244">
    <property type="entry name" value="Propep_M14"/>
    <property type="match status" value="1"/>
</dbReference>
<name>A0A1I8Q758_STOCA</name>
<organism evidence="17 18">
    <name type="scientific">Stomoxys calcitrans</name>
    <name type="common">Stable fly</name>
    <name type="synonym">Conops calcitrans</name>
    <dbReference type="NCBI Taxonomy" id="35570"/>
    <lineage>
        <taxon>Eukaryota</taxon>
        <taxon>Metazoa</taxon>
        <taxon>Ecdysozoa</taxon>
        <taxon>Arthropoda</taxon>
        <taxon>Hexapoda</taxon>
        <taxon>Insecta</taxon>
        <taxon>Pterygota</taxon>
        <taxon>Neoptera</taxon>
        <taxon>Endopterygota</taxon>
        <taxon>Diptera</taxon>
        <taxon>Brachycera</taxon>
        <taxon>Muscomorpha</taxon>
        <taxon>Muscoidea</taxon>
        <taxon>Muscidae</taxon>
        <taxon>Stomoxys</taxon>
    </lineage>
</organism>
<dbReference type="OrthoDB" id="3626597at2759"/>
<feature type="domain" description="Peptidase M14" evidence="16">
    <location>
        <begin position="120"/>
        <end position="414"/>
    </location>
</feature>
<evidence type="ECO:0000256" key="3">
    <source>
        <dbReference type="ARBA" id="ARBA00005988"/>
    </source>
</evidence>
<keyword evidence="4" id="KW-0964">Secreted</keyword>
<dbReference type="STRING" id="35570.A0A1I8Q758"/>
<dbReference type="Pfam" id="PF00246">
    <property type="entry name" value="Peptidase_M14"/>
    <property type="match status" value="1"/>
</dbReference>
<dbReference type="PROSITE" id="PS00132">
    <property type="entry name" value="CARBOXYPEPT_ZN_1"/>
    <property type="match status" value="1"/>
</dbReference>
<reference evidence="17" key="1">
    <citation type="submission" date="2020-05" db="UniProtKB">
        <authorList>
            <consortium name="EnsemblMetazoa"/>
        </authorList>
    </citation>
    <scope>IDENTIFICATION</scope>
    <source>
        <strain evidence="17">USDA</strain>
    </source>
</reference>
<evidence type="ECO:0000256" key="5">
    <source>
        <dbReference type="ARBA" id="ARBA00022645"/>
    </source>
</evidence>
<dbReference type="FunFam" id="3.40.630.10:FF:000040">
    <property type="entry name" value="zinc carboxypeptidase"/>
    <property type="match status" value="1"/>
</dbReference>
<evidence type="ECO:0000256" key="14">
    <source>
        <dbReference type="PROSITE-ProRule" id="PRU01379"/>
    </source>
</evidence>
<keyword evidence="5" id="KW-0121">Carboxypeptidase</keyword>
<evidence type="ECO:0000256" key="12">
    <source>
        <dbReference type="ARBA" id="ARBA00023157"/>
    </source>
</evidence>
<dbReference type="SUPFAM" id="SSF53187">
    <property type="entry name" value="Zn-dependent exopeptidases"/>
    <property type="match status" value="1"/>
</dbReference>
<dbReference type="EnsemblMetazoa" id="SCAU014523-RA">
    <property type="protein sequence ID" value="SCAU014523-PA"/>
    <property type="gene ID" value="SCAU014523"/>
</dbReference>
<dbReference type="InterPro" id="IPR036990">
    <property type="entry name" value="M14A-like_propep"/>
</dbReference>
<dbReference type="SMART" id="SM00631">
    <property type="entry name" value="Zn_pept"/>
    <property type="match status" value="1"/>
</dbReference>
<dbReference type="Gene3D" id="3.30.70.340">
    <property type="entry name" value="Metallocarboxypeptidase-like"/>
    <property type="match status" value="1"/>
</dbReference>
<dbReference type="InterPro" id="IPR000834">
    <property type="entry name" value="Peptidase_M14"/>
</dbReference>
<accession>A0A1I8Q758</accession>
<sequence>MKSLWSVAFLVLLANSVYLYPADGNICYKGYKVYKLQIQNAEQRAFLLDFAKSNGSKISIWQEDTMTMDVLVDPQMQIHFKNYIQAKNIDSREMISDLQSLIDEENGQGATKSDEFSWTRYHELEDIYKFLDDMLSKYPLVTEAFTIAQSYEGQIVRGIKISFKSGNPGIFIESNIHAREWITSATATWFIYELLTSHDLEVRNLAENYDWYIVPVLNVDGFIYSHKKDRLWRKTRQPVAHSDCIGTDGNRNFDSLWMVNGASSNPCDQDYAGPAANSEPEIKGESEFLLANKDKLNILLAFHSYSQMLLSPYGHSRDEVPPNFDDLMQVAEAYAKAVGSLHYESQYTYGTSGGAMYLAPGATLDFAYNEADIQITYTIEMRDTGRHGFVLPPAHILPNCAETMAGIVALVKEADRLGYMQPKYRAIN</sequence>
<keyword evidence="8 15" id="KW-0732">Signal</keyword>
<evidence type="ECO:0000259" key="16">
    <source>
        <dbReference type="PROSITE" id="PS52035"/>
    </source>
</evidence>
<dbReference type="VEuPathDB" id="VectorBase:SCAU014523"/>
<keyword evidence="18" id="KW-1185">Reference proteome</keyword>
<comment type="cofactor">
    <cofactor evidence="1">
        <name>Zn(2+)</name>
        <dbReference type="ChEBI" id="CHEBI:29105"/>
    </cofactor>
</comment>
<evidence type="ECO:0000313" key="17">
    <source>
        <dbReference type="EnsemblMetazoa" id="SCAU014523-PA"/>
    </source>
</evidence>
<dbReference type="Gene3D" id="3.40.630.10">
    <property type="entry name" value="Zn peptidases"/>
    <property type="match status" value="1"/>
</dbReference>
<evidence type="ECO:0000256" key="7">
    <source>
        <dbReference type="ARBA" id="ARBA00022723"/>
    </source>
</evidence>
<dbReference type="PANTHER" id="PTHR11705:SF123">
    <property type="entry name" value="PEPTIDASE M14 CARBOXYPEPTIDASE A DOMAIN-CONTAINING PROTEIN-RELATED"/>
    <property type="match status" value="1"/>
</dbReference>
<evidence type="ECO:0000313" key="18">
    <source>
        <dbReference type="Proteomes" id="UP000095300"/>
    </source>
</evidence>